<sequence>MASALRRKHMDLKRQGSFNRLQLVPHQFEEWFRTDLNLHRAIEDFAHQNCSCSSTFSKTTDDSVELSSLESPLYREASELDHQVFQLLKQFTVEIIEVQLSTFRAHHRLSDSEFDAVIQLSMDEDEEKRSFFRWTEVSSMPAFLVLMRCAYKHYGAAAEHSTETTEIKPRQPAVDALLHFIDYRSMEERNQFRRKTRLRPLLTKWCPSSFADILDLIAASSTEFPPNLETAQKKNLARWRVKLSTKAIGPGGFEIAPPRNEEEWLQYLERYCESMPDSTFESFMAYSETFLGGRPEEGEELKDRRASWLCFQQLDPLHTGAVYLEDLLEELTGFEGLFTADSQRKIVFRKLCLKVDAEDKNLRRDAASTGGGMAPQHSLVAEALQAMGRSPSTLGLSSADDHPTCGSVSAQSAEVGGGSTSHSEPLEAAHGHAVFVLLTMNQFHRALDFIYKNCRNPEFRQSTCRTFRSFVVALHKLIAQHCDHTYNHNSAK</sequence>
<protein>
    <submittedName>
        <fullName evidence="2">Uncharacterized protein</fullName>
    </submittedName>
</protein>
<reference evidence="3" key="1">
    <citation type="submission" date="2015-09" db="EMBL/GenBank/DDBJ databases">
        <authorList>
            <consortium name="Pathogen Informatics"/>
        </authorList>
    </citation>
    <scope>NUCLEOTIDE SEQUENCE [LARGE SCALE GENOMIC DNA]</scope>
    <source>
        <strain evidence="3">Lake Konstanz</strain>
    </source>
</reference>
<dbReference type="EMBL" id="CYKH01001860">
    <property type="protein sequence ID" value="CUG90736.1"/>
    <property type="molecule type" value="Genomic_DNA"/>
</dbReference>
<dbReference type="AlphaFoldDB" id="A0A0S4JLE5"/>
<evidence type="ECO:0000256" key="1">
    <source>
        <dbReference type="SAM" id="MobiDB-lite"/>
    </source>
</evidence>
<proteinExistence type="predicted"/>
<dbReference type="VEuPathDB" id="TriTrypDB:BSAL_28540"/>
<evidence type="ECO:0000313" key="2">
    <source>
        <dbReference type="EMBL" id="CUG90736.1"/>
    </source>
</evidence>
<gene>
    <name evidence="2" type="ORF">BSAL_28540</name>
</gene>
<accession>A0A0S4JLE5</accession>
<keyword evidence="3" id="KW-1185">Reference proteome</keyword>
<evidence type="ECO:0000313" key="3">
    <source>
        <dbReference type="Proteomes" id="UP000051952"/>
    </source>
</evidence>
<organism evidence="2 3">
    <name type="scientific">Bodo saltans</name>
    <name type="common">Flagellated protozoan</name>
    <dbReference type="NCBI Taxonomy" id="75058"/>
    <lineage>
        <taxon>Eukaryota</taxon>
        <taxon>Discoba</taxon>
        <taxon>Euglenozoa</taxon>
        <taxon>Kinetoplastea</taxon>
        <taxon>Metakinetoplastina</taxon>
        <taxon>Eubodonida</taxon>
        <taxon>Bodonidae</taxon>
        <taxon>Bodo</taxon>
    </lineage>
</organism>
<dbReference type="Proteomes" id="UP000051952">
    <property type="component" value="Unassembled WGS sequence"/>
</dbReference>
<name>A0A0S4JLE5_BODSA</name>
<feature type="region of interest" description="Disordered" evidence="1">
    <location>
        <begin position="391"/>
        <end position="424"/>
    </location>
</feature>